<dbReference type="Proteomes" id="UP000494162">
    <property type="component" value="Unassembled WGS sequence"/>
</dbReference>
<name>A0A6P2M7E4_9BURK</name>
<gene>
    <name evidence="1" type="ORF">BPS26883_03865</name>
</gene>
<dbReference type="InterPro" id="IPR013078">
    <property type="entry name" value="His_Pase_superF_clade-1"/>
</dbReference>
<dbReference type="Pfam" id="PF00300">
    <property type="entry name" value="His_Phos_1"/>
    <property type="match status" value="1"/>
</dbReference>
<accession>A0A6P2M7E4</accession>
<evidence type="ECO:0000313" key="1">
    <source>
        <dbReference type="EMBL" id="VWB80827.1"/>
    </source>
</evidence>
<dbReference type="Gene3D" id="3.40.50.1240">
    <property type="entry name" value="Phosphoglycerate mutase-like"/>
    <property type="match status" value="1"/>
</dbReference>
<dbReference type="EMBL" id="CABVPP010000030">
    <property type="protein sequence ID" value="VWB80827.1"/>
    <property type="molecule type" value="Genomic_DNA"/>
</dbReference>
<sequence>MNTVPARRADPETDTDMPALLRLIAHASTRAMRTGTFPDNAPLDARGLAEAAAPRKWRESIAGALVLCSPARCAQQTADALGLHADLDAMLRDVDYGCWRGRRLQDLGRDHPIELDAWIRDPSASSHGGESFDEAMRRAGAWLNRLPHDRDIVAITHAPIVRAVIANVLRADARAVSGIDIAPMSCTTFAGSPDGWTLIADDGSQDGRFG</sequence>
<organism evidence="1 2">
    <name type="scientific">Burkholderia pseudomultivorans</name>
    <dbReference type="NCBI Taxonomy" id="1207504"/>
    <lineage>
        <taxon>Bacteria</taxon>
        <taxon>Pseudomonadati</taxon>
        <taxon>Pseudomonadota</taxon>
        <taxon>Betaproteobacteria</taxon>
        <taxon>Burkholderiales</taxon>
        <taxon>Burkholderiaceae</taxon>
        <taxon>Burkholderia</taxon>
        <taxon>Burkholderia cepacia complex</taxon>
    </lineage>
</organism>
<dbReference type="SMART" id="SM00855">
    <property type="entry name" value="PGAM"/>
    <property type="match status" value="1"/>
</dbReference>
<evidence type="ECO:0000313" key="2">
    <source>
        <dbReference type="Proteomes" id="UP000494162"/>
    </source>
</evidence>
<dbReference type="SUPFAM" id="SSF53254">
    <property type="entry name" value="Phosphoglycerate mutase-like"/>
    <property type="match status" value="1"/>
</dbReference>
<proteinExistence type="predicted"/>
<dbReference type="AlphaFoldDB" id="A0A6P2M7E4"/>
<dbReference type="InterPro" id="IPR029033">
    <property type="entry name" value="His_PPase_superfam"/>
</dbReference>
<dbReference type="GeneID" id="93170895"/>
<reference evidence="1 2" key="1">
    <citation type="submission" date="2019-09" db="EMBL/GenBank/DDBJ databases">
        <authorList>
            <person name="Depoorter E."/>
        </authorList>
    </citation>
    <scope>NUCLEOTIDE SEQUENCE [LARGE SCALE GENOMIC DNA]</scope>
    <source>
        <strain evidence="1">LMG 26883</strain>
    </source>
</reference>
<protein>
    <submittedName>
        <fullName evidence="1">Phosphoglycerate mutase</fullName>
    </submittedName>
</protein>
<dbReference type="RefSeq" id="WP_254596400.1">
    <property type="nucleotide sequence ID" value="NZ_CABVPP010000030.1"/>
</dbReference>